<protein>
    <submittedName>
        <fullName evidence="2">Uncharacterized protein</fullName>
    </submittedName>
</protein>
<proteinExistence type="predicted"/>
<dbReference type="AlphaFoldDB" id="A0A2U8WD15"/>
<dbReference type="EMBL" id="CP029550">
    <property type="protein sequence ID" value="AWN43491.1"/>
    <property type="molecule type" value="Genomic_DNA"/>
</dbReference>
<name>A0A2U8WD15_9HYPH</name>
<evidence type="ECO:0000313" key="3">
    <source>
        <dbReference type="Proteomes" id="UP000245926"/>
    </source>
</evidence>
<organism evidence="2 3">
    <name type="scientific">Methylobacterium durans</name>
    <dbReference type="NCBI Taxonomy" id="2202825"/>
    <lineage>
        <taxon>Bacteria</taxon>
        <taxon>Pseudomonadati</taxon>
        <taxon>Pseudomonadota</taxon>
        <taxon>Alphaproteobacteria</taxon>
        <taxon>Hyphomicrobiales</taxon>
        <taxon>Methylobacteriaceae</taxon>
        <taxon>Methylobacterium</taxon>
    </lineage>
</organism>
<dbReference type="OrthoDB" id="7933542at2"/>
<gene>
    <name evidence="2" type="ORF">DK389_27015</name>
</gene>
<dbReference type="KEGG" id="mets:DK389_27015"/>
<keyword evidence="3" id="KW-1185">Reference proteome</keyword>
<dbReference type="RefSeq" id="WP_109894339.1">
    <property type="nucleotide sequence ID" value="NZ_CP029550.1"/>
</dbReference>
<feature type="compositionally biased region" description="Basic and acidic residues" evidence="1">
    <location>
        <begin position="80"/>
        <end position="89"/>
    </location>
</feature>
<accession>A0A2U8WD15</accession>
<evidence type="ECO:0000256" key="1">
    <source>
        <dbReference type="SAM" id="MobiDB-lite"/>
    </source>
</evidence>
<sequence>MAKRIKSKPLERGSVLFDVVYEDGSQASNRRVPVEMLGGLDGDAPAREMIAAQDEAIAQKSGRPQRSIRSVTRSPAPETKLARDQHGSS</sequence>
<feature type="region of interest" description="Disordered" evidence="1">
    <location>
        <begin position="56"/>
        <end position="89"/>
    </location>
</feature>
<reference evidence="3" key="1">
    <citation type="submission" date="2018-05" db="EMBL/GenBank/DDBJ databases">
        <title>Complete Genome Sequence of Methylobacterium sp. 17SD2-17.</title>
        <authorList>
            <person name="Srinivasan S."/>
        </authorList>
    </citation>
    <scope>NUCLEOTIDE SEQUENCE [LARGE SCALE GENOMIC DNA]</scope>
    <source>
        <strain evidence="3">17SD2-17</strain>
    </source>
</reference>
<feature type="compositionally biased region" description="Polar residues" evidence="1">
    <location>
        <begin position="62"/>
        <end position="73"/>
    </location>
</feature>
<evidence type="ECO:0000313" key="2">
    <source>
        <dbReference type="EMBL" id="AWN43491.1"/>
    </source>
</evidence>
<dbReference type="Proteomes" id="UP000245926">
    <property type="component" value="Chromosome"/>
</dbReference>